<evidence type="ECO:0000256" key="2">
    <source>
        <dbReference type="ARBA" id="ARBA00022737"/>
    </source>
</evidence>
<sequence length="153" mass="17768">MEDVAPRIFWANTIVPPWEATFLTLNRDYIVLPGAHQICLQQNCRACLKTAFYRITQDDDLLGKQGGRVFIPSCFVRYELYKFYGDPILVGAPVPISPPQGRRTKKETGAWIRITIITASAVFVMVLFSTFVWCMWRRHNQRDKEEKRNSQEP</sequence>
<keyword evidence="2" id="KW-0677">Repeat</keyword>
<proteinExistence type="predicted"/>
<dbReference type="Proteomes" id="UP001281410">
    <property type="component" value="Unassembled WGS sequence"/>
</dbReference>
<keyword evidence="1" id="KW-0732">Signal</keyword>
<dbReference type="AlphaFoldDB" id="A0AAE0AKD3"/>
<organism evidence="5 6">
    <name type="scientific">Dipteronia sinensis</name>
    <dbReference type="NCBI Taxonomy" id="43782"/>
    <lineage>
        <taxon>Eukaryota</taxon>
        <taxon>Viridiplantae</taxon>
        <taxon>Streptophyta</taxon>
        <taxon>Embryophyta</taxon>
        <taxon>Tracheophyta</taxon>
        <taxon>Spermatophyta</taxon>
        <taxon>Magnoliopsida</taxon>
        <taxon>eudicotyledons</taxon>
        <taxon>Gunneridae</taxon>
        <taxon>Pentapetalae</taxon>
        <taxon>rosids</taxon>
        <taxon>malvids</taxon>
        <taxon>Sapindales</taxon>
        <taxon>Sapindaceae</taxon>
        <taxon>Hippocastanoideae</taxon>
        <taxon>Acereae</taxon>
        <taxon>Dipteronia</taxon>
    </lineage>
</organism>
<accession>A0AAE0AKD3</accession>
<evidence type="ECO:0000313" key="6">
    <source>
        <dbReference type="Proteomes" id="UP001281410"/>
    </source>
</evidence>
<feature type="domain" description="Gnk2-homologous" evidence="4">
    <location>
        <begin position="1"/>
        <end position="83"/>
    </location>
</feature>
<comment type="caution">
    <text evidence="5">The sequence shown here is derived from an EMBL/GenBank/DDBJ whole genome shotgun (WGS) entry which is preliminary data.</text>
</comment>
<dbReference type="Gene3D" id="3.30.430.20">
    <property type="entry name" value="Gnk2 domain, C-X8-C-X2-C motif"/>
    <property type="match status" value="1"/>
</dbReference>
<feature type="transmembrane region" description="Helical" evidence="3">
    <location>
        <begin position="110"/>
        <end position="136"/>
    </location>
</feature>
<dbReference type="InterPro" id="IPR038408">
    <property type="entry name" value="GNK2_sf"/>
</dbReference>
<gene>
    <name evidence="5" type="ORF">Dsin_013195</name>
</gene>
<keyword evidence="3" id="KW-0472">Membrane</keyword>
<dbReference type="PROSITE" id="PS51473">
    <property type="entry name" value="GNK2"/>
    <property type="match status" value="1"/>
</dbReference>
<dbReference type="EMBL" id="JANJYJ010000004">
    <property type="protein sequence ID" value="KAK3219225.1"/>
    <property type="molecule type" value="Genomic_DNA"/>
</dbReference>
<evidence type="ECO:0000256" key="3">
    <source>
        <dbReference type="SAM" id="Phobius"/>
    </source>
</evidence>
<keyword evidence="3" id="KW-0812">Transmembrane</keyword>
<name>A0AAE0AKD3_9ROSI</name>
<dbReference type="InterPro" id="IPR002902">
    <property type="entry name" value="GNK2"/>
</dbReference>
<protein>
    <recommendedName>
        <fullName evidence="4">Gnk2-homologous domain-containing protein</fullName>
    </recommendedName>
</protein>
<evidence type="ECO:0000259" key="4">
    <source>
        <dbReference type="PROSITE" id="PS51473"/>
    </source>
</evidence>
<evidence type="ECO:0000313" key="5">
    <source>
        <dbReference type="EMBL" id="KAK3219225.1"/>
    </source>
</evidence>
<dbReference type="CDD" id="cd23509">
    <property type="entry name" value="Gnk2-like"/>
    <property type="match status" value="1"/>
</dbReference>
<keyword evidence="3" id="KW-1133">Transmembrane helix</keyword>
<reference evidence="5" key="1">
    <citation type="journal article" date="2023" name="Plant J.">
        <title>Genome sequences and population genomics provide insights into the demographic history, inbreeding, and mutation load of two 'living fossil' tree species of Dipteronia.</title>
        <authorList>
            <person name="Feng Y."/>
            <person name="Comes H.P."/>
            <person name="Chen J."/>
            <person name="Zhu S."/>
            <person name="Lu R."/>
            <person name="Zhang X."/>
            <person name="Li P."/>
            <person name="Qiu J."/>
            <person name="Olsen K.M."/>
            <person name="Qiu Y."/>
        </authorList>
    </citation>
    <scope>NUCLEOTIDE SEQUENCE</scope>
    <source>
        <strain evidence="5">NBL</strain>
    </source>
</reference>
<evidence type="ECO:0000256" key="1">
    <source>
        <dbReference type="ARBA" id="ARBA00022729"/>
    </source>
</evidence>
<keyword evidence="6" id="KW-1185">Reference proteome</keyword>